<name>A0A2N5VYE1_9BASI</name>
<dbReference type="EMBL" id="PGCJ01000038">
    <property type="protein sequence ID" value="PLW55005.1"/>
    <property type="molecule type" value="Genomic_DNA"/>
</dbReference>
<organism evidence="1 2">
    <name type="scientific">Puccinia coronata f. sp. avenae</name>
    <dbReference type="NCBI Taxonomy" id="200324"/>
    <lineage>
        <taxon>Eukaryota</taxon>
        <taxon>Fungi</taxon>
        <taxon>Dikarya</taxon>
        <taxon>Basidiomycota</taxon>
        <taxon>Pucciniomycotina</taxon>
        <taxon>Pucciniomycetes</taxon>
        <taxon>Pucciniales</taxon>
        <taxon>Pucciniaceae</taxon>
        <taxon>Puccinia</taxon>
    </lineage>
</organism>
<evidence type="ECO:0000313" key="2">
    <source>
        <dbReference type="Proteomes" id="UP000235388"/>
    </source>
</evidence>
<dbReference type="Proteomes" id="UP000235388">
    <property type="component" value="Unassembled WGS sequence"/>
</dbReference>
<keyword evidence="2" id="KW-1185">Reference proteome</keyword>
<comment type="caution">
    <text evidence="1">The sequence shown here is derived from an EMBL/GenBank/DDBJ whole genome shotgun (WGS) entry which is preliminary data.</text>
</comment>
<dbReference type="AlphaFoldDB" id="A0A2N5VYE1"/>
<accession>A0A2N5VYE1</accession>
<sequence>MNPELAALDCSLEGDDWPEPVPSNFQPVPPIPYVNPHLLGFTHQSQFLHNHSLILFNPSFPASHLAQWRLTSFFYCASKLSTPLGSRNGLSKILGILL</sequence>
<protein>
    <submittedName>
        <fullName evidence="1">Uncharacterized protein</fullName>
    </submittedName>
</protein>
<reference evidence="1 2" key="1">
    <citation type="submission" date="2017-11" db="EMBL/GenBank/DDBJ databases">
        <title>De novo assembly and phasing of dikaryotic genomes from two isolates of Puccinia coronata f. sp. avenae, the causal agent of oat crown rust.</title>
        <authorList>
            <person name="Miller M.E."/>
            <person name="Zhang Y."/>
            <person name="Omidvar V."/>
            <person name="Sperschneider J."/>
            <person name="Schwessinger B."/>
            <person name="Raley C."/>
            <person name="Palmer J.M."/>
            <person name="Garnica D."/>
            <person name="Upadhyaya N."/>
            <person name="Rathjen J."/>
            <person name="Taylor J.M."/>
            <person name="Park R.F."/>
            <person name="Dodds P.N."/>
            <person name="Hirsch C.D."/>
            <person name="Kianian S.F."/>
            <person name="Figueroa M."/>
        </authorList>
    </citation>
    <scope>NUCLEOTIDE SEQUENCE [LARGE SCALE GENOMIC DNA]</scope>
    <source>
        <strain evidence="1">12NC29</strain>
    </source>
</reference>
<gene>
    <name evidence="1" type="ORF">PCANC_02722</name>
</gene>
<proteinExistence type="predicted"/>
<evidence type="ECO:0000313" key="1">
    <source>
        <dbReference type="EMBL" id="PLW55005.1"/>
    </source>
</evidence>